<proteinExistence type="predicted"/>
<gene>
    <name evidence="3" type="ORF">VSDG_05405</name>
</gene>
<dbReference type="InterPro" id="IPR054464">
    <property type="entry name" value="ULD_fung"/>
</dbReference>
<evidence type="ECO:0000313" key="4">
    <source>
        <dbReference type="Proteomes" id="UP000284375"/>
    </source>
</evidence>
<evidence type="ECO:0000259" key="2">
    <source>
        <dbReference type="Pfam" id="PF22893"/>
    </source>
</evidence>
<keyword evidence="4" id="KW-1185">Reference proteome</keyword>
<dbReference type="Proteomes" id="UP000284375">
    <property type="component" value="Unassembled WGS sequence"/>
</dbReference>
<feature type="region of interest" description="Disordered" evidence="1">
    <location>
        <begin position="1"/>
        <end position="80"/>
    </location>
</feature>
<evidence type="ECO:0000313" key="3">
    <source>
        <dbReference type="EMBL" id="ROV96393.1"/>
    </source>
</evidence>
<feature type="compositionally biased region" description="Basic and acidic residues" evidence="1">
    <location>
        <begin position="16"/>
        <end position="29"/>
    </location>
</feature>
<dbReference type="Pfam" id="PF22893">
    <property type="entry name" value="ULD_2"/>
    <property type="match status" value="2"/>
</dbReference>
<accession>A0A423VZG7</accession>
<protein>
    <recommendedName>
        <fullName evidence="2">Ubiquitin-like domain-containing protein</fullName>
    </recommendedName>
</protein>
<dbReference type="OrthoDB" id="3045089at2759"/>
<organism evidence="3 4">
    <name type="scientific">Cytospora chrysosperma</name>
    <name type="common">Cytospora canker fungus</name>
    <name type="synonym">Sphaeria chrysosperma</name>
    <dbReference type="NCBI Taxonomy" id="252740"/>
    <lineage>
        <taxon>Eukaryota</taxon>
        <taxon>Fungi</taxon>
        <taxon>Dikarya</taxon>
        <taxon>Ascomycota</taxon>
        <taxon>Pezizomycotina</taxon>
        <taxon>Sordariomycetes</taxon>
        <taxon>Sordariomycetidae</taxon>
        <taxon>Diaporthales</taxon>
        <taxon>Cytosporaceae</taxon>
        <taxon>Cytospora</taxon>
    </lineage>
</organism>
<comment type="caution">
    <text evidence="3">The sequence shown here is derived from an EMBL/GenBank/DDBJ whole genome shotgun (WGS) entry which is preliminary data.</text>
</comment>
<dbReference type="EMBL" id="LJZO01000020">
    <property type="protein sequence ID" value="ROV96393.1"/>
    <property type="molecule type" value="Genomic_DNA"/>
</dbReference>
<feature type="compositionally biased region" description="Basic residues" evidence="1">
    <location>
        <begin position="303"/>
        <end position="314"/>
    </location>
</feature>
<feature type="compositionally biased region" description="Polar residues" evidence="1">
    <location>
        <begin position="66"/>
        <end position="77"/>
    </location>
</feature>
<sequence length="314" mass="34047">MESSEKSYISLEPLVDDSRGKNSLRHYDSDSEETGGESRIQNLDKGKGKDIAPWVPHQEPVPPAEGQQSQPLSNNVPWVQDPGRPPQKFPIRFTDCVGRNFVWPWKKARTWKGAKRLVESAFIDVDVLGPHVFAGHYDLSIQDLWSDPKTAAINPTLASYPPATTSSSNSVPFDNSANAFGATSSASSSSFQPGLPASSTNVPPHLLPKMPGRGAIVLPELWEDVVEPGMLILMRMWPIVPSQPTHSHPPHLPAVPMPPPPYFHGVGVGRGRGRGAASAAGPGSTQPLRWSGPPIVVVPYRPPKGKTRKRQDGL</sequence>
<feature type="region of interest" description="Disordered" evidence="1">
    <location>
        <begin position="271"/>
        <end position="314"/>
    </location>
</feature>
<evidence type="ECO:0000256" key="1">
    <source>
        <dbReference type="SAM" id="MobiDB-lite"/>
    </source>
</evidence>
<feature type="domain" description="Ubiquitin-like" evidence="2">
    <location>
        <begin position="90"/>
        <end position="141"/>
    </location>
</feature>
<reference evidence="3 4" key="1">
    <citation type="submission" date="2015-09" db="EMBL/GenBank/DDBJ databases">
        <title>Host preference determinants of Valsa canker pathogens revealed by comparative genomics.</title>
        <authorList>
            <person name="Yin Z."/>
            <person name="Huang L."/>
        </authorList>
    </citation>
    <scope>NUCLEOTIDE SEQUENCE [LARGE SCALE GENOMIC DNA]</scope>
    <source>
        <strain evidence="3 4">YSFL</strain>
    </source>
</reference>
<dbReference type="AlphaFoldDB" id="A0A423VZG7"/>
<name>A0A423VZG7_CYTCH</name>
<feature type="domain" description="Ubiquitin-like" evidence="2">
    <location>
        <begin position="213"/>
        <end position="238"/>
    </location>
</feature>
<feature type="compositionally biased region" description="Low complexity" evidence="1">
    <location>
        <begin position="275"/>
        <end position="284"/>
    </location>
</feature>
<feature type="region of interest" description="Disordered" evidence="1">
    <location>
        <begin position="182"/>
        <end position="203"/>
    </location>
</feature>